<evidence type="ECO:0000313" key="1">
    <source>
        <dbReference type="EMBL" id="JAH73122.1"/>
    </source>
</evidence>
<dbReference type="AlphaFoldDB" id="A0A0E9V500"/>
<proteinExistence type="predicted"/>
<protein>
    <submittedName>
        <fullName evidence="1">Uncharacterized protein</fullName>
    </submittedName>
</protein>
<sequence length="34" mass="4098">MVITTSAHVMRQNKSFRKHKWKAEAYGNLKLPYY</sequence>
<reference evidence="1" key="2">
    <citation type="journal article" date="2015" name="Fish Shellfish Immunol.">
        <title>Early steps in the European eel (Anguilla anguilla)-Vibrio vulnificus interaction in the gills: Role of the RtxA13 toxin.</title>
        <authorList>
            <person name="Callol A."/>
            <person name="Pajuelo D."/>
            <person name="Ebbesson L."/>
            <person name="Teles M."/>
            <person name="MacKenzie S."/>
            <person name="Amaro C."/>
        </authorList>
    </citation>
    <scope>NUCLEOTIDE SEQUENCE</scope>
</reference>
<organism evidence="1">
    <name type="scientific">Anguilla anguilla</name>
    <name type="common">European freshwater eel</name>
    <name type="synonym">Muraena anguilla</name>
    <dbReference type="NCBI Taxonomy" id="7936"/>
    <lineage>
        <taxon>Eukaryota</taxon>
        <taxon>Metazoa</taxon>
        <taxon>Chordata</taxon>
        <taxon>Craniata</taxon>
        <taxon>Vertebrata</taxon>
        <taxon>Euteleostomi</taxon>
        <taxon>Actinopterygii</taxon>
        <taxon>Neopterygii</taxon>
        <taxon>Teleostei</taxon>
        <taxon>Anguilliformes</taxon>
        <taxon>Anguillidae</taxon>
        <taxon>Anguilla</taxon>
    </lineage>
</organism>
<name>A0A0E9V500_ANGAN</name>
<dbReference type="EMBL" id="GBXM01035455">
    <property type="protein sequence ID" value="JAH73122.1"/>
    <property type="molecule type" value="Transcribed_RNA"/>
</dbReference>
<reference evidence="1" key="1">
    <citation type="submission" date="2014-11" db="EMBL/GenBank/DDBJ databases">
        <authorList>
            <person name="Amaro Gonzalez C."/>
        </authorList>
    </citation>
    <scope>NUCLEOTIDE SEQUENCE</scope>
</reference>
<accession>A0A0E9V500</accession>